<evidence type="ECO:0000313" key="3">
    <source>
        <dbReference type="Proteomes" id="UP000326759"/>
    </source>
</evidence>
<dbReference type="EMBL" id="SEYY01000101">
    <property type="protein sequence ID" value="KAB7508006.1"/>
    <property type="molecule type" value="Genomic_DNA"/>
</dbReference>
<dbReference type="Proteomes" id="UP000326759">
    <property type="component" value="Unassembled WGS sequence"/>
</dbReference>
<keyword evidence="3" id="KW-1185">Reference proteome</keyword>
<proteinExistence type="predicted"/>
<feature type="region of interest" description="Disordered" evidence="1">
    <location>
        <begin position="127"/>
        <end position="151"/>
    </location>
</feature>
<protein>
    <recommendedName>
        <fullName evidence="4">Chromatin target of PRMT1 protein C-terminal domain-containing protein</fullName>
    </recommendedName>
</protein>
<evidence type="ECO:0000256" key="1">
    <source>
        <dbReference type="SAM" id="MobiDB-lite"/>
    </source>
</evidence>
<name>A0A5N5TPC9_9CRUS</name>
<accession>A0A5N5TPC9</accession>
<organism evidence="2 3">
    <name type="scientific">Armadillidium nasatum</name>
    <dbReference type="NCBI Taxonomy" id="96803"/>
    <lineage>
        <taxon>Eukaryota</taxon>
        <taxon>Metazoa</taxon>
        <taxon>Ecdysozoa</taxon>
        <taxon>Arthropoda</taxon>
        <taxon>Crustacea</taxon>
        <taxon>Multicrustacea</taxon>
        <taxon>Malacostraca</taxon>
        <taxon>Eumalacostraca</taxon>
        <taxon>Peracarida</taxon>
        <taxon>Isopoda</taxon>
        <taxon>Oniscidea</taxon>
        <taxon>Crinocheta</taxon>
        <taxon>Armadillidiidae</taxon>
        <taxon>Armadillidium</taxon>
    </lineage>
</organism>
<comment type="caution">
    <text evidence="2">The sequence shown here is derived from an EMBL/GenBank/DDBJ whole genome shotgun (WGS) entry which is preliminary data.</text>
</comment>
<gene>
    <name evidence="2" type="ORF">Anas_01496</name>
</gene>
<dbReference type="AlphaFoldDB" id="A0A5N5TPC9"/>
<dbReference type="OrthoDB" id="446014at2759"/>
<sequence length="151" mass="16394">MSLGKIILRSTTRISLNDRFTELRNENPSPNNITNRLNGHQQQISVKQRLALPARLRIPESIRGSTRGIRRGFSSRIRGGGVSPIRGKFQGRIGTESRVNVSFRGGRGGRFIGGGRGALGGRVGQAVRGGQISRGGRGRGFSRGRSSRGFR</sequence>
<evidence type="ECO:0000313" key="2">
    <source>
        <dbReference type="EMBL" id="KAB7508006.1"/>
    </source>
</evidence>
<evidence type="ECO:0008006" key="4">
    <source>
        <dbReference type="Google" id="ProtNLM"/>
    </source>
</evidence>
<feature type="compositionally biased region" description="Basic residues" evidence="1">
    <location>
        <begin position="136"/>
        <end position="151"/>
    </location>
</feature>
<reference evidence="2 3" key="1">
    <citation type="journal article" date="2019" name="PLoS Biol.">
        <title>Sex chromosomes control vertical transmission of feminizing Wolbachia symbionts in an isopod.</title>
        <authorList>
            <person name="Becking T."/>
            <person name="Chebbi M.A."/>
            <person name="Giraud I."/>
            <person name="Moumen B."/>
            <person name="Laverre T."/>
            <person name="Caubet Y."/>
            <person name="Peccoud J."/>
            <person name="Gilbert C."/>
            <person name="Cordaux R."/>
        </authorList>
    </citation>
    <scope>NUCLEOTIDE SEQUENCE [LARGE SCALE GENOMIC DNA]</scope>
    <source>
        <strain evidence="2">ANa2</strain>
        <tissue evidence="2">Whole body excluding digestive tract and cuticle</tissue>
    </source>
</reference>